<keyword evidence="2" id="KW-1185">Reference proteome</keyword>
<reference evidence="1 2" key="1">
    <citation type="submission" date="2015-01" db="EMBL/GenBank/DDBJ databases">
        <title>Evolution of Trichinella species and genotypes.</title>
        <authorList>
            <person name="Korhonen P.K."/>
            <person name="Edoardo P."/>
            <person name="Giuseppe L.R."/>
            <person name="Gasser R.B."/>
        </authorList>
    </citation>
    <scope>NUCLEOTIDE SEQUENCE [LARGE SCALE GENOMIC DNA]</scope>
    <source>
        <strain evidence="1">ISS588</strain>
    </source>
</reference>
<evidence type="ECO:0000313" key="2">
    <source>
        <dbReference type="Proteomes" id="UP000054805"/>
    </source>
</evidence>
<dbReference type="AlphaFoldDB" id="A0A0V1GE90"/>
<comment type="caution">
    <text evidence="1">The sequence shown here is derived from an EMBL/GenBank/DDBJ whole genome shotgun (WGS) entry which is preliminary data.</text>
</comment>
<dbReference type="Proteomes" id="UP000054805">
    <property type="component" value="Unassembled WGS sequence"/>
</dbReference>
<name>A0A0V1GE90_TRIPS</name>
<sequence length="61" mass="7210">MLQQFCLKKAAMGLVKRMKQNWDRTTFDMTKCLYCFKLHFRFIAMGNCCHKKAEKPESAAM</sequence>
<evidence type="ECO:0000313" key="1">
    <source>
        <dbReference type="EMBL" id="KRY96476.1"/>
    </source>
</evidence>
<accession>A0A0V1GE90</accession>
<gene>
    <name evidence="1" type="ORF">T4B_50</name>
</gene>
<proteinExistence type="predicted"/>
<organism evidence="1 2">
    <name type="scientific">Trichinella pseudospiralis</name>
    <name type="common">Parasitic roundworm</name>
    <dbReference type="NCBI Taxonomy" id="6337"/>
    <lineage>
        <taxon>Eukaryota</taxon>
        <taxon>Metazoa</taxon>
        <taxon>Ecdysozoa</taxon>
        <taxon>Nematoda</taxon>
        <taxon>Enoplea</taxon>
        <taxon>Dorylaimia</taxon>
        <taxon>Trichinellida</taxon>
        <taxon>Trichinellidae</taxon>
        <taxon>Trichinella</taxon>
    </lineage>
</organism>
<protein>
    <submittedName>
        <fullName evidence="1">Uncharacterized protein</fullName>
    </submittedName>
</protein>
<dbReference type="EMBL" id="JYDS01003147">
    <property type="protein sequence ID" value="KRY96476.1"/>
    <property type="molecule type" value="Genomic_DNA"/>
</dbReference>